<evidence type="ECO:0000313" key="1">
    <source>
        <dbReference type="EMBL" id="SUD38279.1"/>
    </source>
</evidence>
<name>A0A379IPR2_ECTME</name>
<protein>
    <submittedName>
        <fullName evidence="1">Class I glutamine amidotransferase</fullName>
    </submittedName>
</protein>
<keyword evidence="1" id="KW-0315">Glutamine amidotransferase</keyword>
<dbReference type="GO" id="GO:0016740">
    <property type="term" value="F:transferase activity"/>
    <property type="evidence" value="ECO:0007669"/>
    <property type="project" value="UniProtKB-KW"/>
</dbReference>
<accession>A0A379IPR2</accession>
<dbReference type="EMBL" id="UGUU01000001">
    <property type="protein sequence ID" value="SUD38279.1"/>
    <property type="molecule type" value="Genomic_DNA"/>
</dbReference>
<reference evidence="1 2" key="1">
    <citation type="submission" date="2018-06" db="EMBL/GenBank/DDBJ databases">
        <authorList>
            <consortium name="Pathogen Informatics"/>
            <person name="Doyle S."/>
        </authorList>
    </citation>
    <scope>NUCLEOTIDE SEQUENCE [LARGE SCALE GENOMIC DNA]</scope>
    <source>
        <strain evidence="1 2">NCTC10899</strain>
    </source>
</reference>
<dbReference type="InterPro" id="IPR029062">
    <property type="entry name" value="Class_I_gatase-like"/>
</dbReference>
<gene>
    <name evidence="1" type="ORF">NCTC10899_01050</name>
</gene>
<dbReference type="Gene3D" id="3.40.50.880">
    <property type="match status" value="1"/>
</dbReference>
<dbReference type="PANTHER" id="PTHR42695">
    <property type="entry name" value="GLUTAMINE AMIDOTRANSFERASE YLR126C-RELATED"/>
    <property type="match status" value="1"/>
</dbReference>
<dbReference type="Proteomes" id="UP000254260">
    <property type="component" value="Unassembled WGS sequence"/>
</dbReference>
<organism evidence="1 2">
    <name type="scientific">Ectopseudomonas mendocina</name>
    <name type="common">Pseudomonas mendocina</name>
    <dbReference type="NCBI Taxonomy" id="300"/>
    <lineage>
        <taxon>Bacteria</taxon>
        <taxon>Pseudomonadati</taxon>
        <taxon>Pseudomonadota</taxon>
        <taxon>Gammaproteobacteria</taxon>
        <taxon>Pseudomonadales</taxon>
        <taxon>Pseudomonadaceae</taxon>
        <taxon>Ectopseudomonas</taxon>
    </lineage>
</organism>
<dbReference type="AlphaFoldDB" id="A0A379IPR2"/>
<evidence type="ECO:0000313" key="2">
    <source>
        <dbReference type="Proteomes" id="UP000254260"/>
    </source>
</evidence>
<dbReference type="InterPro" id="IPR044992">
    <property type="entry name" value="ChyE-like"/>
</dbReference>
<dbReference type="RefSeq" id="WP_115290608.1">
    <property type="nucleotide sequence ID" value="NZ_UGUU01000001.1"/>
</dbReference>
<dbReference type="SUPFAM" id="SSF52317">
    <property type="entry name" value="Class I glutamine amidotransferase-like"/>
    <property type="match status" value="1"/>
</dbReference>
<keyword evidence="1" id="KW-0808">Transferase</keyword>
<proteinExistence type="predicted"/>
<dbReference type="OrthoDB" id="9813383at2"/>
<sequence length="234" mass="25531">MRIAVIQHSAGVGPAAMLPWLGEHQVSWHRVYAGEPLPSLEDFELLMLLDGSLSVHDERQHGWMGAEKCLIHQSLMARKRVFGSGLGALFLAEALGARITGGPQAARIGWWQLEKDPQSRQSPLGRMLPQRLLALHWQRESCSLPHGAIALYGSAAAALQGFVWQERAIGLLCQLESDAESLDQRLQQASVDLALPGEVQDRASIRDGAPHAASANATLYRLLDYLSGAHAHMT</sequence>
<dbReference type="GO" id="GO:0005829">
    <property type="term" value="C:cytosol"/>
    <property type="evidence" value="ECO:0007669"/>
    <property type="project" value="TreeGrafter"/>
</dbReference>
<dbReference type="CDD" id="cd01741">
    <property type="entry name" value="GATase1_1"/>
    <property type="match status" value="1"/>
</dbReference>
<dbReference type="PANTHER" id="PTHR42695:SF5">
    <property type="entry name" value="GLUTAMINE AMIDOTRANSFERASE YLR126C-RELATED"/>
    <property type="match status" value="1"/>
</dbReference>